<protein>
    <submittedName>
        <fullName evidence="2">DUF2627 domain-containing protein</fullName>
    </submittedName>
</protein>
<evidence type="ECO:0000313" key="2">
    <source>
        <dbReference type="EMBL" id="QPR70741.1"/>
    </source>
</evidence>
<sequence length="84" mass="9321">MGRMIALLVLLIPGGLAALGIKLMRDTVFGILIGPFQILWLQGLAGFICFAGGLYLLGGFILYRDRKRNQVSPRFRKKQSGREV</sequence>
<dbReference type="GeneID" id="92860819"/>
<feature type="transmembrane region" description="Helical" evidence="1">
    <location>
        <begin position="41"/>
        <end position="63"/>
    </location>
</feature>
<evidence type="ECO:0000256" key="1">
    <source>
        <dbReference type="SAM" id="Phobius"/>
    </source>
</evidence>
<dbReference type="Proteomes" id="UP000435910">
    <property type="component" value="Unassembled WGS sequence"/>
</dbReference>
<reference evidence="3 4" key="1">
    <citation type="submission" date="2019-06" db="EMBL/GenBank/DDBJ databases">
        <title>Genome sequence analysis of &gt;100 Bacillus licheniformis strains suggests intrinsic resistance to this species.</title>
        <authorList>
            <person name="Wels M."/>
            <person name="Siezen R.J."/>
            <person name="Johansen E."/>
            <person name="Stuer-Lauridsen B."/>
            <person name="Bjerre K."/>
            <person name="Nielsen B.K.K."/>
        </authorList>
    </citation>
    <scope>NUCLEOTIDE SEQUENCE [LARGE SCALE GENOMIC DNA]</scope>
    <source>
        <strain evidence="3 4">BAC-16736</strain>
    </source>
</reference>
<evidence type="ECO:0000313" key="4">
    <source>
        <dbReference type="Proteomes" id="UP000435910"/>
    </source>
</evidence>
<dbReference type="InterPro" id="IPR020138">
    <property type="entry name" value="Uncharacterised_YqzF"/>
</dbReference>
<keyword evidence="1" id="KW-0812">Transmembrane</keyword>
<dbReference type="Proteomes" id="UP000595038">
    <property type="component" value="Chromosome"/>
</dbReference>
<dbReference type="AlphaFoldDB" id="A0A1Y0YR25"/>
<dbReference type="RefSeq" id="WP_003183348.1">
    <property type="nucleotide sequence ID" value="NZ_BEXU01000052.1"/>
</dbReference>
<name>A0A1Y0YR25_BACLI</name>
<dbReference type="EMBL" id="NILC01000009">
    <property type="protein sequence ID" value="TWL32044.1"/>
    <property type="molecule type" value="Genomic_DNA"/>
</dbReference>
<dbReference type="OMA" id="GIKWMRD"/>
<gene>
    <name evidence="3" type="ORF">CHCC16736_2432</name>
    <name evidence="2" type="ORF">I6G80_12820</name>
</gene>
<evidence type="ECO:0000313" key="5">
    <source>
        <dbReference type="Proteomes" id="UP000595038"/>
    </source>
</evidence>
<dbReference type="EMBL" id="CP065647">
    <property type="protein sequence ID" value="QPR70741.1"/>
    <property type="molecule type" value="Genomic_DNA"/>
</dbReference>
<proteinExistence type="predicted"/>
<reference evidence="2 5" key="2">
    <citation type="submission" date="2020-12" db="EMBL/GenBank/DDBJ databases">
        <title>FDA dAtabase for Regulatory Grade micrObial Sequences (FDA-ARGOS): Supporting development and validation of Infectious Disease Dx tests.</title>
        <authorList>
            <person name="Nelson B."/>
            <person name="Plummer A."/>
            <person name="Tallon L."/>
            <person name="Sadzewicz L."/>
            <person name="Zhao X."/>
            <person name="Boylan J."/>
            <person name="Ott S."/>
            <person name="Bowen H."/>
            <person name="Vavikolanu K."/>
            <person name="Mehta A."/>
            <person name="Aluvathingal J."/>
            <person name="Nadendla S."/>
            <person name="Myers T."/>
            <person name="Yan Y."/>
            <person name="Sichtig H."/>
        </authorList>
    </citation>
    <scope>NUCLEOTIDE SEQUENCE [LARGE SCALE GENOMIC DNA]</scope>
    <source>
        <strain evidence="2 5">FDAARGOS_923</strain>
    </source>
</reference>
<keyword evidence="1" id="KW-0472">Membrane</keyword>
<keyword evidence="1" id="KW-1133">Transmembrane helix</keyword>
<dbReference type="Pfam" id="PF11118">
    <property type="entry name" value="DUF2627"/>
    <property type="match status" value="1"/>
</dbReference>
<organism evidence="3 4">
    <name type="scientific">Bacillus licheniformis</name>
    <dbReference type="NCBI Taxonomy" id="1402"/>
    <lineage>
        <taxon>Bacteria</taxon>
        <taxon>Bacillati</taxon>
        <taxon>Bacillota</taxon>
        <taxon>Bacilli</taxon>
        <taxon>Bacillales</taxon>
        <taxon>Bacillaceae</taxon>
        <taxon>Bacillus</taxon>
    </lineage>
</organism>
<evidence type="ECO:0000313" key="3">
    <source>
        <dbReference type="EMBL" id="TWL32044.1"/>
    </source>
</evidence>
<accession>A0A1Y0YR25</accession>